<evidence type="ECO:0000313" key="2">
    <source>
        <dbReference type="EMBL" id="UPK68034.1"/>
    </source>
</evidence>
<dbReference type="RefSeq" id="WP_247810375.1">
    <property type="nucleotide sequence ID" value="NZ_CP095855.1"/>
</dbReference>
<dbReference type="EMBL" id="CP095855">
    <property type="protein sequence ID" value="UPK68034.1"/>
    <property type="molecule type" value="Genomic_DNA"/>
</dbReference>
<keyword evidence="1" id="KW-1133">Transmembrane helix</keyword>
<gene>
    <name evidence="2" type="ORF">MYF79_24075</name>
</gene>
<organism evidence="2 3">
    <name type="scientific">Chitinophaga filiformis</name>
    <name type="common">Myxococcus filiformis</name>
    <name type="synonym">Flexibacter filiformis</name>
    <dbReference type="NCBI Taxonomy" id="104663"/>
    <lineage>
        <taxon>Bacteria</taxon>
        <taxon>Pseudomonadati</taxon>
        <taxon>Bacteroidota</taxon>
        <taxon>Chitinophagia</taxon>
        <taxon>Chitinophagales</taxon>
        <taxon>Chitinophagaceae</taxon>
        <taxon>Chitinophaga</taxon>
    </lineage>
</organism>
<keyword evidence="1" id="KW-0812">Transmembrane</keyword>
<sequence length="163" mass="17450">MLEGITWGYFAVIIAGALLLYFIVLLATGQLKIKPPARSGPAESTPKRFWQVEQRPPAGVQQVPEMNGMAVAEEGDADEERAASDRTFAALESLAVALQDICTEAGVNASKANLSAQLREQIAAYPALNQPAFKGAITNLIVKAAQVDCNIEFTMAEAEALWS</sequence>
<name>A0ABY4HY18_CHIFI</name>
<accession>A0ABY4HY18</accession>
<keyword evidence="1" id="KW-0472">Membrane</keyword>
<feature type="transmembrane region" description="Helical" evidence="1">
    <location>
        <begin position="6"/>
        <end position="28"/>
    </location>
</feature>
<evidence type="ECO:0000313" key="3">
    <source>
        <dbReference type="Proteomes" id="UP000830198"/>
    </source>
</evidence>
<proteinExistence type="predicted"/>
<dbReference type="Proteomes" id="UP000830198">
    <property type="component" value="Chromosome"/>
</dbReference>
<evidence type="ECO:0000256" key="1">
    <source>
        <dbReference type="SAM" id="Phobius"/>
    </source>
</evidence>
<protein>
    <submittedName>
        <fullName evidence="2">Uncharacterized protein</fullName>
    </submittedName>
</protein>
<keyword evidence="3" id="KW-1185">Reference proteome</keyword>
<reference evidence="2 3" key="1">
    <citation type="submission" date="2022-04" db="EMBL/GenBank/DDBJ databases">
        <title>The arsenic-methylating capacity of Chitinophaga filiformis YT5 during chitin decomposition.</title>
        <authorList>
            <person name="Chen G."/>
            <person name="Liang Y."/>
        </authorList>
    </citation>
    <scope>NUCLEOTIDE SEQUENCE [LARGE SCALE GENOMIC DNA]</scope>
    <source>
        <strain evidence="2 3">YT5</strain>
    </source>
</reference>